<keyword evidence="2" id="KW-1185">Reference proteome</keyword>
<protein>
    <submittedName>
        <fullName evidence="1">Uncharacterized protein</fullName>
    </submittedName>
</protein>
<dbReference type="AlphaFoldDB" id="A0AAU9U4E7"/>
<gene>
    <name evidence="1" type="ORF">EEDITHA_LOCUS9977</name>
</gene>
<proteinExistence type="predicted"/>
<name>A0AAU9U4E7_EUPED</name>
<accession>A0AAU9U4E7</accession>
<evidence type="ECO:0000313" key="2">
    <source>
        <dbReference type="Proteomes" id="UP001153954"/>
    </source>
</evidence>
<dbReference type="EMBL" id="CAKOGL010000014">
    <property type="protein sequence ID" value="CAH2094411.1"/>
    <property type="molecule type" value="Genomic_DNA"/>
</dbReference>
<dbReference type="Proteomes" id="UP001153954">
    <property type="component" value="Unassembled WGS sequence"/>
</dbReference>
<organism evidence="1 2">
    <name type="scientific">Euphydryas editha</name>
    <name type="common">Edith's checkerspot</name>
    <dbReference type="NCBI Taxonomy" id="104508"/>
    <lineage>
        <taxon>Eukaryota</taxon>
        <taxon>Metazoa</taxon>
        <taxon>Ecdysozoa</taxon>
        <taxon>Arthropoda</taxon>
        <taxon>Hexapoda</taxon>
        <taxon>Insecta</taxon>
        <taxon>Pterygota</taxon>
        <taxon>Neoptera</taxon>
        <taxon>Endopterygota</taxon>
        <taxon>Lepidoptera</taxon>
        <taxon>Glossata</taxon>
        <taxon>Ditrysia</taxon>
        <taxon>Papilionoidea</taxon>
        <taxon>Nymphalidae</taxon>
        <taxon>Nymphalinae</taxon>
        <taxon>Euphydryas</taxon>
    </lineage>
</organism>
<comment type="caution">
    <text evidence="1">The sequence shown here is derived from an EMBL/GenBank/DDBJ whole genome shotgun (WGS) entry which is preliminary data.</text>
</comment>
<sequence length="96" mass="10862">MASEPFCVFECNSIGDKILLFTQEKLKKCREILTIRVALKLKYNDVNLPVTVTKTHGYHSKCCKDFLAVPKKYIVKYDALQSSETPSTSRSDEAGK</sequence>
<evidence type="ECO:0000313" key="1">
    <source>
        <dbReference type="EMBL" id="CAH2094411.1"/>
    </source>
</evidence>
<reference evidence="1" key="1">
    <citation type="submission" date="2022-03" db="EMBL/GenBank/DDBJ databases">
        <authorList>
            <person name="Tunstrom K."/>
        </authorList>
    </citation>
    <scope>NUCLEOTIDE SEQUENCE</scope>
</reference>